<dbReference type="Pfam" id="PF22456">
    <property type="entry name" value="PqqF-like_C_4"/>
    <property type="match status" value="1"/>
</dbReference>
<evidence type="ECO:0000256" key="2">
    <source>
        <dbReference type="ARBA" id="ARBA00022670"/>
    </source>
</evidence>
<keyword evidence="6" id="KW-0482">Metalloprotease</keyword>
<evidence type="ECO:0000259" key="7">
    <source>
        <dbReference type="Pfam" id="PF00675"/>
    </source>
</evidence>
<feature type="domain" description="Coenzyme PQQ synthesis protein F-like C-terminal lobe" evidence="9">
    <location>
        <begin position="777"/>
        <end position="876"/>
    </location>
</feature>
<protein>
    <submittedName>
        <fullName evidence="10">Insulin-degrading enzyme-like protein</fullName>
    </submittedName>
</protein>
<evidence type="ECO:0000256" key="6">
    <source>
        <dbReference type="ARBA" id="ARBA00023049"/>
    </source>
</evidence>
<name>A0A0M0J8Z4_9EUKA</name>
<feature type="domain" description="Peptidase M16 middle/third" evidence="8">
    <location>
        <begin position="527"/>
        <end position="651"/>
    </location>
</feature>
<dbReference type="AlphaFoldDB" id="A0A0M0J8Z4"/>
<keyword evidence="5" id="KW-0862">Zinc</keyword>
<dbReference type="OrthoDB" id="952271at2759"/>
<dbReference type="EMBL" id="JWZX01003247">
    <property type="protein sequence ID" value="KOO22827.1"/>
    <property type="molecule type" value="Genomic_DNA"/>
</dbReference>
<organism evidence="10 11">
    <name type="scientific">Chrysochromulina tobinii</name>
    <dbReference type="NCBI Taxonomy" id="1460289"/>
    <lineage>
        <taxon>Eukaryota</taxon>
        <taxon>Haptista</taxon>
        <taxon>Haptophyta</taxon>
        <taxon>Prymnesiophyceae</taxon>
        <taxon>Prymnesiales</taxon>
        <taxon>Chrysochromulinaceae</taxon>
        <taxon>Chrysochromulina</taxon>
    </lineage>
</organism>
<dbReference type="Pfam" id="PF16187">
    <property type="entry name" value="Peptidase_M16_M"/>
    <property type="match status" value="2"/>
</dbReference>
<dbReference type="InterPro" id="IPR050626">
    <property type="entry name" value="Peptidase_M16"/>
</dbReference>
<keyword evidence="3" id="KW-0479">Metal-binding</keyword>
<dbReference type="InterPro" id="IPR011765">
    <property type="entry name" value="Pept_M16_N"/>
</dbReference>
<gene>
    <name evidence="10" type="ORF">Ctob_002163</name>
</gene>
<dbReference type="Proteomes" id="UP000037460">
    <property type="component" value="Unassembled WGS sequence"/>
</dbReference>
<keyword evidence="2" id="KW-0645">Protease</keyword>
<reference evidence="11" key="1">
    <citation type="journal article" date="2015" name="PLoS Genet.">
        <title>Genome Sequence and Transcriptome Analyses of Chrysochromulina tobin: Metabolic Tools for Enhanced Algal Fitness in the Prominent Order Prymnesiales (Haptophyceae).</title>
        <authorList>
            <person name="Hovde B.T."/>
            <person name="Deodato C.R."/>
            <person name="Hunsperger H.M."/>
            <person name="Ryken S.A."/>
            <person name="Yost W."/>
            <person name="Jha R.K."/>
            <person name="Patterson J."/>
            <person name="Monnat R.J. Jr."/>
            <person name="Barlow S.B."/>
            <person name="Starkenburg S.R."/>
            <person name="Cattolico R.A."/>
        </authorList>
    </citation>
    <scope>NUCLEOTIDE SEQUENCE</scope>
    <source>
        <strain evidence="11">CCMP291</strain>
    </source>
</reference>
<keyword evidence="11" id="KW-1185">Reference proteome</keyword>
<evidence type="ECO:0000256" key="5">
    <source>
        <dbReference type="ARBA" id="ARBA00022833"/>
    </source>
</evidence>
<evidence type="ECO:0000313" key="11">
    <source>
        <dbReference type="Proteomes" id="UP000037460"/>
    </source>
</evidence>
<dbReference type="InterPro" id="IPR054734">
    <property type="entry name" value="PqqF-like_C_4"/>
</dbReference>
<dbReference type="PANTHER" id="PTHR43690:SF18">
    <property type="entry name" value="INSULIN-DEGRADING ENZYME-RELATED"/>
    <property type="match status" value="1"/>
</dbReference>
<dbReference type="GO" id="GO:0046872">
    <property type="term" value="F:metal ion binding"/>
    <property type="evidence" value="ECO:0007669"/>
    <property type="project" value="UniProtKB-KW"/>
</dbReference>
<dbReference type="GO" id="GO:0006508">
    <property type="term" value="P:proteolysis"/>
    <property type="evidence" value="ECO:0007669"/>
    <property type="project" value="UniProtKB-KW"/>
</dbReference>
<evidence type="ECO:0000256" key="1">
    <source>
        <dbReference type="ARBA" id="ARBA00007261"/>
    </source>
</evidence>
<dbReference type="InterPro" id="IPR032632">
    <property type="entry name" value="Peptidase_M16_M"/>
</dbReference>
<dbReference type="Pfam" id="PF00675">
    <property type="entry name" value="Peptidase_M16"/>
    <property type="match status" value="1"/>
</dbReference>
<dbReference type="InterPro" id="IPR011249">
    <property type="entry name" value="Metalloenz_LuxS/M16"/>
</dbReference>
<evidence type="ECO:0000259" key="8">
    <source>
        <dbReference type="Pfam" id="PF16187"/>
    </source>
</evidence>
<sequence length="918" mass="99829">MGSERYPDEDEWNRFLSAHGGEDNGETSAEHTVVYFDVSPSQLKPALDRFLDFMATPSFNVGSAAREVKAIESEFQQARQEEGNRHAQLLGHLCAPAHPYRRFMWGDRRSLEIGPAARGVDMQSALRAFHSRYYHAGLMGLVALGGEDLDTLQGWVEEMVPLREGRTLKLNWFVPSLLNAYGTKPEVLVGHLLGHEGKGSALEALKLEGLATGLAAGVDEEMHTSNAALFDLEVELTSRGLDRVDRVLDLVLGAVGHLSREPTERLQGVYDELRDIAQMRFAYAEQEREIDAVRRLAISLLRRLPPDETLSAEALYSPNWEPTRLRELLGGLTPDRLVVTVSYKAEGDSGEGLKAEGGVAEEQASALVGAPSEGESDTWQLEPWFGTEFTVKPVNSAQLARWWEAYEGRPSEPLSTPFELPPRNEYIATDFTLRHGGETQRPMPAAEVTRGAALAVASVAAAAARPARTPPELVHSSTRGLAFHKTDTTFATPKAIVCVSINTARPSTVSRTGSTGSTGTLSASELSEMARTRARMRVMREVAAKVTLERMNTDAYAATVAGLAYDLSPSELGWQLQVDGFSHKLGHLLERVCTELYAVASRPCDAPTLARVLNDYQLALRNAGFAPSELAYNERLRCLDPTHVSAADRLAVLSAGEVTPESLAAFVGAQLGGAKGASKGEGGGDLLGEGGGAFITLYAGGNLARSEVRSLFDLVGRALGEPPPTPSPRWEGCAALPAGGLLVRRAPNRNPEDQNCALDLYWQLGPDSRALAAKLSLLEHLMWTPLFDTLRTKQQLGYSVSGEVRHTNGCLGFLISVVSATHAPADIEARVYRFLEGYVATLAKMPAAEYRSNQQAAIDNRLLDDKSIEDEAMRYWSEIDGQSYAFRRAEEEAEAMRATSQQLLVPRPIAPLPPLIVG</sequence>
<feature type="domain" description="Peptidase M16 N-terminal" evidence="7">
    <location>
        <begin position="1"/>
        <end position="85"/>
    </location>
</feature>
<dbReference type="GO" id="GO:0008237">
    <property type="term" value="F:metallopeptidase activity"/>
    <property type="evidence" value="ECO:0007669"/>
    <property type="project" value="UniProtKB-KW"/>
</dbReference>
<evidence type="ECO:0000259" key="9">
    <source>
        <dbReference type="Pfam" id="PF22456"/>
    </source>
</evidence>
<comment type="similarity">
    <text evidence="1">Belongs to the peptidase M16 family.</text>
</comment>
<accession>A0A0M0J8Z4</accession>
<feature type="domain" description="Peptidase M16 middle/third" evidence="8">
    <location>
        <begin position="281"/>
        <end position="504"/>
    </location>
</feature>
<evidence type="ECO:0000256" key="3">
    <source>
        <dbReference type="ARBA" id="ARBA00022723"/>
    </source>
</evidence>
<comment type="caution">
    <text evidence="10">The sequence shown here is derived from an EMBL/GenBank/DDBJ whole genome shotgun (WGS) entry which is preliminary data.</text>
</comment>
<dbReference type="PANTHER" id="PTHR43690">
    <property type="entry name" value="NARDILYSIN"/>
    <property type="match status" value="1"/>
</dbReference>
<keyword evidence="4" id="KW-0378">Hydrolase</keyword>
<dbReference type="SUPFAM" id="SSF63411">
    <property type="entry name" value="LuxS/MPP-like metallohydrolase"/>
    <property type="match status" value="4"/>
</dbReference>
<dbReference type="Gene3D" id="3.30.830.10">
    <property type="entry name" value="Metalloenzyme, LuxS/M16 peptidase-like"/>
    <property type="match status" value="4"/>
</dbReference>
<proteinExistence type="inferred from homology"/>
<evidence type="ECO:0000256" key="4">
    <source>
        <dbReference type="ARBA" id="ARBA00022801"/>
    </source>
</evidence>
<evidence type="ECO:0000313" key="10">
    <source>
        <dbReference type="EMBL" id="KOO22827.1"/>
    </source>
</evidence>